<dbReference type="SUPFAM" id="SSF53474">
    <property type="entry name" value="alpha/beta-Hydrolases"/>
    <property type="match status" value="1"/>
</dbReference>
<comment type="caution">
    <text evidence="4">The sequence shown here is derived from an EMBL/GenBank/DDBJ whole genome shotgun (WGS) entry which is preliminary data.</text>
</comment>
<dbReference type="Proteomes" id="UP000268007">
    <property type="component" value="Unassembled WGS sequence"/>
</dbReference>
<sequence>MKADPIVKNNVNIIGNLDAKETLIFAHGFGTDQTAWHSVANALKNNYKIILYDNVGAGNALPEAYSSNRYNSLFSYADDLIDICETLAVKDAIMIAHSVSGMIATLAKLKAPQHFKKLILVGASPRYRNDEGYIGGFEQDDLDGLYQAMDTNYFAWVSGFSSIAMNNPDRPELAQSFANTLSAIRPDIAQAVAKVIFQSDHREDVKQLDSPTLIIQSKEDIAVPLQVAEYLNKNIKGSTMVVVNATGHFPHISAPAEIIKALKQFLN</sequence>
<dbReference type="PRINTS" id="PR00111">
    <property type="entry name" value="ABHYDROLASE"/>
</dbReference>
<dbReference type="GO" id="GO:0016787">
    <property type="term" value="F:hydrolase activity"/>
    <property type="evidence" value="ECO:0007669"/>
    <property type="project" value="UniProtKB-KW"/>
</dbReference>
<protein>
    <submittedName>
        <fullName evidence="4">Sigma-B regulation protein RsbQ</fullName>
    </submittedName>
</protein>
<dbReference type="AlphaFoldDB" id="A0A495J8E9"/>
<dbReference type="Gene3D" id="3.40.50.1820">
    <property type="entry name" value="alpha/beta hydrolase"/>
    <property type="match status" value="1"/>
</dbReference>
<accession>A0A495J8E9</accession>
<evidence type="ECO:0000259" key="3">
    <source>
        <dbReference type="Pfam" id="PF00561"/>
    </source>
</evidence>
<evidence type="ECO:0000256" key="1">
    <source>
        <dbReference type="ARBA" id="ARBA00008645"/>
    </source>
</evidence>
<organism evidence="4 5">
    <name type="scientific">Mucilaginibacter gracilis</name>
    <dbReference type="NCBI Taxonomy" id="423350"/>
    <lineage>
        <taxon>Bacteria</taxon>
        <taxon>Pseudomonadati</taxon>
        <taxon>Bacteroidota</taxon>
        <taxon>Sphingobacteriia</taxon>
        <taxon>Sphingobacteriales</taxon>
        <taxon>Sphingobacteriaceae</taxon>
        <taxon>Mucilaginibacter</taxon>
    </lineage>
</organism>
<dbReference type="InterPro" id="IPR000073">
    <property type="entry name" value="AB_hydrolase_1"/>
</dbReference>
<dbReference type="OrthoDB" id="9780932at2"/>
<evidence type="ECO:0000256" key="2">
    <source>
        <dbReference type="ARBA" id="ARBA00022801"/>
    </source>
</evidence>
<feature type="domain" description="AB hydrolase-1" evidence="3">
    <location>
        <begin position="22"/>
        <end position="255"/>
    </location>
</feature>
<gene>
    <name evidence="4" type="ORF">BDD43_4543</name>
</gene>
<proteinExistence type="inferred from homology"/>
<evidence type="ECO:0000313" key="4">
    <source>
        <dbReference type="EMBL" id="RKR84309.1"/>
    </source>
</evidence>
<dbReference type="PANTHER" id="PTHR43039">
    <property type="entry name" value="ESTERASE-RELATED"/>
    <property type="match status" value="1"/>
</dbReference>
<evidence type="ECO:0000313" key="5">
    <source>
        <dbReference type="Proteomes" id="UP000268007"/>
    </source>
</evidence>
<keyword evidence="2" id="KW-0378">Hydrolase</keyword>
<dbReference type="Pfam" id="PF00561">
    <property type="entry name" value="Abhydrolase_1"/>
    <property type="match status" value="1"/>
</dbReference>
<dbReference type="RefSeq" id="WP_121199840.1">
    <property type="nucleotide sequence ID" value="NZ_RBKU01000001.1"/>
</dbReference>
<name>A0A495J8E9_9SPHI</name>
<dbReference type="EMBL" id="RBKU01000001">
    <property type="protein sequence ID" value="RKR84309.1"/>
    <property type="molecule type" value="Genomic_DNA"/>
</dbReference>
<reference evidence="4 5" key="1">
    <citation type="submission" date="2018-10" db="EMBL/GenBank/DDBJ databases">
        <title>Genomic Encyclopedia of Archaeal and Bacterial Type Strains, Phase II (KMG-II): from individual species to whole genera.</title>
        <authorList>
            <person name="Goeker M."/>
        </authorList>
    </citation>
    <scope>NUCLEOTIDE SEQUENCE [LARGE SCALE GENOMIC DNA]</scope>
    <source>
        <strain evidence="4 5">DSM 18602</strain>
    </source>
</reference>
<comment type="similarity">
    <text evidence="1">Belongs to the AB hydrolase superfamily.</text>
</comment>
<dbReference type="InterPro" id="IPR029058">
    <property type="entry name" value="AB_hydrolase_fold"/>
</dbReference>
<dbReference type="FunFam" id="3.40.50.1820:FF:000042">
    <property type="entry name" value="probable strigolactone esterase DAD2"/>
    <property type="match status" value="1"/>
</dbReference>
<keyword evidence="5" id="KW-1185">Reference proteome</keyword>